<dbReference type="EMBL" id="FNHH01000004">
    <property type="protein sequence ID" value="SDL95740.1"/>
    <property type="molecule type" value="Genomic_DNA"/>
</dbReference>
<dbReference type="STRING" id="990371.SAMN05421813_10452"/>
<dbReference type="RefSeq" id="WP_090700492.1">
    <property type="nucleotide sequence ID" value="NZ_FNHH01000004.1"/>
</dbReference>
<dbReference type="Proteomes" id="UP000199226">
    <property type="component" value="Unassembled WGS sequence"/>
</dbReference>
<evidence type="ECO:0000256" key="4">
    <source>
        <dbReference type="ARBA" id="ARBA00022692"/>
    </source>
</evidence>
<evidence type="ECO:0000313" key="8">
    <source>
        <dbReference type="EMBL" id="SDL95740.1"/>
    </source>
</evidence>
<dbReference type="InterPro" id="IPR003400">
    <property type="entry name" value="ExbD"/>
</dbReference>
<dbReference type="GO" id="GO:0005886">
    <property type="term" value="C:plasma membrane"/>
    <property type="evidence" value="ECO:0007669"/>
    <property type="project" value="UniProtKB-SubCell"/>
</dbReference>
<sequence length="133" mass="15040">MNLRKRQKRGTVEVHTSALNDIMFFLLLFFLLASAVANPNVVKLFLPRSSSGQSIPQKTINVSITKDLEYFVEKKKVNASDLFQNIEVYQKASPDLTIILYADRTIAIENVIELTDIANKLKVKLVLATETKK</sequence>
<comment type="subcellular location">
    <subcellularLocation>
        <location evidence="1">Cell membrane</location>
        <topology evidence="1">Single-pass membrane protein</topology>
    </subcellularLocation>
    <subcellularLocation>
        <location evidence="7">Cell membrane</location>
        <topology evidence="7">Single-pass type II membrane protein</topology>
    </subcellularLocation>
</comment>
<keyword evidence="7" id="KW-0813">Transport</keyword>
<dbReference type="AlphaFoldDB" id="A0A1G9PAF8"/>
<dbReference type="GO" id="GO:0022857">
    <property type="term" value="F:transmembrane transporter activity"/>
    <property type="evidence" value="ECO:0007669"/>
    <property type="project" value="InterPro"/>
</dbReference>
<dbReference type="GO" id="GO:0015031">
    <property type="term" value="P:protein transport"/>
    <property type="evidence" value="ECO:0007669"/>
    <property type="project" value="UniProtKB-KW"/>
</dbReference>
<dbReference type="Gene3D" id="3.30.420.270">
    <property type="match status" value="1"/>
</dbReference>
<evidence type="ECO:0000256" key="6">
    <source>
        <dbReference type="ARBA" id="ARBA00023136"/>
    </source>
</evidence>
<evidence type="ECO:0000256" key="5">
    <source>
        <dbReference type="ARBA" id="ARBA00022989"/>
    </source>
</evidence>
<accession>A0A1G9PAF8</accession>
<comment type="similarity">
    <text evidence="2 7">Belongs to the ExbD/TolR family.</text>
</comment>
<organism evidence="8 9">
    <name type="scientific">Daejeonella rubra</name>
    <dbReference type="NCBI Taxonomy" id="990371"/>
    <lineage>
        <taxon>Bacteria</taxon>
        <taxon>Pseudomonadati</taxon>
        <taxon>Bacteroidota</taxon>
        <taxon>Sphingobacteriia</taxon>
        <taxon>Sphingobacteriales</taxon>
        <taxon>Sphingobacteriaceae</taxon>
        <taxon>Daejeonella</taxon>
    </lineage>
</organism>
<dbReference type="PANTHER" id="PTHR30558">
    <property type="entry name" value="EXBD MEMBRANE COMPONENT OF PMF-DRIVEN MACROMOLECULE IMPORT SYSTEM"/>
    <property type="match status" value="1"/>
</dbReference>
<evidence type="ECO:0000256" key="3">
    <source>
        <dbReference type="ARBA" id="ARBA00022475"/>
    </source>
</evidence>
<evidence type="ECO:0000256" key="1">
    <source>
        <dbReference type="ARBA" id="ARBA00004162"/>
    </source>
</evidence>
<dbReference type="Pfam" id="PF02472">
    <property type="entry name" value="ExbD"/>
    <property type="match status" value="1"/>
</dbReference>
<keyword evidence="7" id="KW-0653">Protein transport</keyword>
<keyword evidence="9" id="KW-1185">Reference proteome</keyword>
<name>A0A1G9PAF8_9SPHI</name>
<dbReference type="OrthoDB" id="1375727at2"/>
<keyword evidence="5" id="KW-1133">Transmembrane helix</keyword>
<keyword evidence="4 7" id="KW-0812">Transmembrane</keyword>
<keyword evidence="6" id="KW-0472">Membrane</keyword>
<reference evidence="9" key="1">
    <citation type="submission" date="2016-10" db="EMBL/GenBank/DDBJ databases">
        <authorList>
            <person name="Varghese N."/>
            <person name="Submissions S."/>
        </authorList>
    </citation>
    <scope>NUCLEOTIDE SEQUENCE [LARGE SCALE GENOMIC DNA]</scope>
    <source>
        <strain evidence="9">DSM 24536</strain>
    </source>
</reference>
<keyword evidence="3" id="KW-1003">Cell membrane</keyword>
<evidence type="ECO:0000256" key="2">
    <source>
        <dbReference type="ARBA" id="ARBA00005811"/>
    </source>
</evidence>
<protein>
    <submittedName>
        <fullName evidence="8">Biopolymer transport protein ExbD</fullName>
    </submittedName>
</protein>
<proteinExistence type="inferred from homology"/>
<evidence type="ECO:0000256" key="7">
    <source>
        <dbReference type="RuleBase" id="RU003879"/>
    </source>
</evidence>
<evidence type="ECO:0000313" key="9">
    <source>
        <dbReference type="Proteomes" id="UP000199226"/>
    </source>
</evidence>
<gene>
    <name evidence="8" type="ORF">SAMN05421813_10452</name>
</gene>